<comment type="similarity">
    <text evidence="2">Belongs to the FliH family.</text>
</comment>
<evidence type="ECO:0000259" key="8">
    <source>
        <dbReference type="Pfam" id="PF02108"/>
    </source>
</evidence>
<dbReference type="SUPFAM" id="SSF160527">
    <property type="entry name" value="V-type ATPase subunit E-like"/>
    <property type="match status" value="1"/>
</dbReference>
<sequence length="242" mass="27607">MNEPDKAIKNYPMDSFEPLSVSAGRDDREFVSLRAANQTMSEFIPIITGVENQRSVFVDEDNQESDQEKADLLEQEAYAKGFAQGERDGFEMGEKKAEKIVEKIERLFSELTHLKDDMIKLYEKEILDLIFIIAGKIVYYRTRSEESGVKNTILKALKLAAQKSKIVVRVNPEDYDLVEKMRPELFTEFKDVKSIMITSDHSISRGGCFLETPGGDVDATIEAQLEKIYQILEQTFLENEGT</sequence>
<dbReference type="Gene3D" id="3.30.2320.30">
    <property type="entry name" value="ATP synthase, E subunit, C-terminal"/>
    <property type="match status" value="1"/>
</dbReference>
<dbReference type="EMBL" id="JACNJH010000134">
    <property type="protein sequence ID" value="MBC8361409.1"/>
    <property type="molecule type" value="Genomic_DNA"/>
</dbReference>
<dbReference type="Proteomes" id="UP000603434">
    <property type="component" value="Unassembled WGS sequence"/>
</dbReference>
<dbReference type="InterPro" id="IPR051472">
    <property type="entry name" value="T3SS_Stator/FliH"/>
</dbReference>
<dbReference type="PANTHER" id="PTHR34982">
    <property type="entry name" value="YOP PROTEINS TRANSLOCATION PROTEIN L"/>
    <property type="match status" value="1"/>
</dbReference>
<evidence type="ECO:0000256" key="3">
    <source>
        <dbReference type="ARBA" id="ARBA00016507"/>
    </source>
</evidence>
<keyword evidence="4" id="KW-0813">Transport</keyword>
<dbReference type="InterPro" id="IPR038495">
    <property type="entry name" value="ATPase_E_C"/>
</dbReference>
<name>A0A8J6NNC1_9BACT</name>
<comment type="function">
    <text evidence="1">Needed for flagellar regrowth and assembly.</text>
</comment>
<proteinExistence type="inferred from homology"/>
<evidence type="ECO:0000256" key="5">
    <source>
        <dbReference type="ARBA" id="ARBA00022795"/>
    </source>
</evidence>
<evidence type="ECO:0000313" key="9">
    <source>
        <dbReference type="EMBL" id="MBC8361409.1"/>
    </source>
</evidence>
<dbReference type="GO" id="GO:0015031">
    <property type="term" value="P:protein transport"/>
    <property type="evidence" value="ECO:0007669"/>
    <property type="project" value="UniProtKB-KW"/>
</dbReference>
<comment type="caution">
    <text evidence="9">The sequence shown here is derived from an EMBL/GenBank/DDBJ whole genome shotgun (WGS) entry which is preliminary data.</text>
</comment>
<feature type="domain" description="Flagellar assembly protein FliH/Type III secretion system HrpE" evidence="8">
    <location>
        <begin position="99"/>
        <end position="228"/>
    </location>
</feature>
<evidence type="ECO:0000256" key="2">
    <source>
        <dbReference type="ARBA" id="ARBA00006602"/>
    </source>
</evidence>
<reference evidence="9 10" key="1">
    <citation type="submission" date="2020-08" db="EMBL/GenBank/DDBJ databases">
        <title>Bridging the membrane lipid divide: bacteria of the FCB group superphylum have the potential to synthesize archaeal ether lipids.</title>
        <authorList>
            <person name="Villanueva L."/>
            <person name="Von Meijenfeldt F.A.B."/>
            <person name="Westbye A.B."/>
            <person name="Yadav S."/>
            <person name="Hopmans E.C."/>
            <person name="Dutilh B.E."/>
            <person name="Sinninghe Damste J.S."/>
        </authorList>
    </citation>
    <scope>NUCLEOTIDE SEQUENCE [LARGE SCALE GENOMIC DNA]</scope>
    <source>
        <strain evidence="9">NIOZ-UU30</strain>
    </source>
</reference>
<evidence type="ECO:0000256" key="6">
    <source>
        <dbReference type="ARBA" id="ARBA00022927"/>
    </source>
</evidence>
<protein>
    <recommendedName>
        <fullName evidence="3">Flagellar assembly protein FliH</fullName>
    </recommendedName>
</protein>
<evidence type="ECO:0000313" key="10">
    <source>
        <dbReference type="Proteomes" id="UP000603434"/>
    </source>
</evidence>
<accession>A0A8J6NNC1</accession>
<evidence type="ECO:0000256" key="1">
    <source>
        <dbReference type="ARBA" id="ARBA00003041"/>
    </source>
</evidence>
<dbReference type="Pfam" id="PF02108">
    <property type="entry name" value="FliH"/>
    <property type="match status" value="1"/>
</dbReference>
<evidence type="ECO:0000256" key="7">
    <source>
        <dbReference type="ARBA" id="ARBA00023225"/>
    </source>
</evidence>
<keyword evidence="6" id="KW-0653">Protein transport</keyword>
<gene>
    <name evidence="9" type="ORF">H8E23_08435</name>
</gene>
<keyword evidence="7" id="KW-1006">Bacterial flagellum protein export</keyword>
<dbReference type="AlphaFoldDB" id="A0A8J6NNC1"/>
<dbReference type="InterPro" id="IPR018035">
    <property type="entry name" value="Flagellar_FliH/T3SS_HrpE"/>
</dbReference>
<dbReference type="PANTHER" id="PTHR34982:SF1">
    <property type="entry name" value="FLAGELLAR ASSEMBLY PROTEIN FLIH"/>
    <property type="match status" value="1"/>
</dbReference>
<keyword evidence="5" id="KW-1005">Bacterial flagellum biogenesis</keyword>
<evidence type="ECO:0000256" key="4">
    <source>
        <dbReference type="ARBA" id="ARBA00022448"/>
    </source>
</evidence>
<dbReference type="GO" id="GO:0005829">
    <property type="term" value="C:cytosol"/>
    <property type="evidence" value="ECO:0007669"/>
    <property type="project" value="TreeGrafter"/>
</dbReference>
<organism evidence="9 10">
    <name type="scientific">Candidatus Desulfatibia profunda</name>
    <dbReference type="NCBI Taxonomy" id="2841695"/>
    <lineage>
        <taxon>Bacteria</taxon>
        <taxon>Pseudomonadati</taxon>
        <taxon>Thermodesulfobacteriota</taxon>
        <taxon>Desulfobacteria</taxon>
        <taxon>Desulfobacterales</taxon>
        <taxon>Desulfobacterales incertae sedis</taxon>
        <taxon>Candidatus Desulfatibia</taxon>
    </lineage>
</organism>
<dbReference type="GO" id="GO:0044781">
    <property type="term" value="P:bacterial-type flagellum organization"/>
    <property type="evidence" value="ECO:0007669"/>
    <property type="project" value="UniProtKB-KW"/>
</dbReference>